<protein>
    <submittedName>
        <fullName evidence="1">Uncharacterized protein</fullName>
    </submittedName>
</protein>
<accession>A0A5C3KVA1</accession>
<proteinExistence type="predicted"/>
<name>A0A5C3KVA1_COPMA</name>
<organism evidence="1 2">
    <name type="scientific">Coprinopsis marcescibilis</name>
    <name type="common">Agaric fungus</name>
    <name type="synonym">Psathyrella marcescibilis</name>
    <dbReference type="NCBI Taxonomy" id="230819"/>
    <lineage>
        <taxon>Eukaryota</taxon>
        <taxon>Fungi</taxon>
        <taxon>Dikarya</taxon>
        <taxon>Basidiomycota</taxon>
        <taxon>Agaricomycotina</taxon>
        <taxon>Agaricomycetes</taxon>
        <taxon>Agaricomycetidae</taxon>
        <taxon>Agaricales</taxon>
        <taxon>Agaricineae</taxon>
        <taxon>Psathyrellaceae</taxon>
        <taxon>Coprinopsis</taxon>
    </lineage>
</organism>
<gene>
    <name evidence="1" type="ORF">FA15DRAFT_704890</name>
</gene>
<dbReference type="Proteomes" id="UP000307440">
    <property type="component" value="Unassembled WGS sequence"/>
</dbReference>
<reference evidence="1 2" key="1">
    <citation type="journal article" date="2019" name="Nat. Ecol. Evol.">
        <title>Megaphylogeny resolves global patterns of mushroom evolution.</title>
        <authorList>
            <person name="Varga T."/>
            <person name="Krizsan K."/>
            <person name="Foldi C."/>
            <person name="Dima B."/>
            <person name="Sanchez-Garcia M."/>
            <person name="Sanchez-Ramirez S."/>
            <person name="Szollosi G.J."/>
            <person name="Szarkandi J.G."/>
            <person name="Papp V."/>
            <person name="Albert L."/>
            <person name="Andreopoulos W."/>
            <person name="Angelini C."/>
            <person name="Antonin V."/>
            <person name="Barry K.W."/>
            <person name="Bougher N.L."/>
            <person name="Buchanan P."/>
            <person name="Buyck B."/>
            <person name="Bense V."/>
            <person name="Catcheside P."/>
            <person name="Chovatia M."/>
            <person name="Cooper J."/>
            <person name="Damon W."/>
            <person name="Desjardin D."/>
            <person name="Finy P."/>
            <person name="Geml J."/>
            <person name="Haridas S."/>
            <person name="Hughes K."/>
            <person name="Justo A."/>
            <person name="Karasinski D."/>
            <person name="Kautmanova I."/>
            <person name="Kiss B."/>
            <person name="Kocsube S."/>
            <person name="Kotiranta H."/>
            <person name="LaButti K.M."/>
            <person name="Lechner B.E."/>
            <person name="Liimatainen K."/>
            <person name="Lipzen A."/>
            <person name="Lukacs Z."/>
            <person name="Mihaltcheva S."/>
            <person name="Morgado L.N."/>
            <person name="Niskanen T."/>
            <person name="Noordeloos M.E."/>
            <person name="Ohm R.A."/>
            <person name="Ortiz-Santana B."/>
            <person name="Ovrebo C."/>
            <person name="Racz N."/>
            <person name="Riley R."/>
            <person name="Savchenko A."/>
            <person name="Shiryaev A."/>
            <person name="Soop K."/>
            <person name="Spirin V."/>
            <person name="Szebenyi C."/>
            <person name="Tomsovsky M."/>
            <person name="Tulloss R.E."/>
            <person name="Uehling J."/>
            <person name="Grigoriev I.V."/>
            <person name="Vagvolgyi C."/>
            <person name="Papp T."/>
            <person name="Martin F.M."/>
            <person name="Miettinen O."/>
            <person name="Hibbett D.S."/>
            <person name="Nagy L.G."/>
        </authorList>
    </citation>
    <scope>NUCLEOTIDE SEQUENCE [LARGE SCALE GENOMIC DNA]</scope>
    <source>
        <strain evidence="1 2">CBS 121175</strain>
    </source>
</reference>
<dbReference type="EMBL" id="ML210206">
    <property type="protein sequence ID" value="TFK24130.1"/>
    <property type="molecule type" value="Genomic_DNA"/>
</dbReference>
<dbReference type="AlphaFoldDB" id="A0A5C3KVA1"/>
<sequence>MKRSVFESFLDYDFCFDEVSFSNERDHQLDTFVLSVLQALPQCAYQLLKQCADHRISEYDLCVIDALSQLGEKDVHFLGSIISIVFNEPAKGLNQPDSLLLYHLLGAIDGLELNWAWALGPALERKSLLHRSSDSAPIDQASDSLLLLGALHPEFITFLASPARSAKYGWGYIGQNQLVAMVRACLEALPAPNADTGALASGNMQIFWLASLVALIEDPDTVIPHLTQFYERCVETGTLDDFRPMYWDHCALQCIYRDNGDMAVVC</sequence>
<evidence type="ECO:0000313" key="1">
    <source>
        <dbReference type="EMBL" id="TFK24130.1"/>
    </source>
</evidence>
<keyword evidence="2" id="KW-1185">Reference proteome</keyword>
<evidence type="ECO:0000313" key="2">
    <source>
        <dbReference type="Proteomes" id="UP000307440"/>
    </source>
</evidence>